<evidence type="ECO:0000259" key="1">
    <source>
        <dbReference type="Pfam" id="PF00656"/>
    </source>
</evidence>
<dbReference type="InterPro" id="IPR050452">
    <property type="entry name" value="Metacaspase"/>
</dbReference>
<feature type="domain" description="Peptidase C14 caspase" evidence="1">
    <location>
        <begin position="23"/>
        <end position="248"/>
    </location>
</feature>
<accession>A0A841GZE2</accession>
<dbReference type="Proteomes" id="UP000582837">
    <property type="component" value="Unassembled WGS sequence"/>
</dbReference>
<dbReference type="GO" id="GO:0004197">
    <property type="term" value="F:cysteine-type endopeptidase activity"/>
    <property type="evidence" value="ECO:0007669"/>
    <property type="project" value="InterPro"/>
</dbReference>
<evidence type="ECO:0000313" key="2">
    <source>
        <dbReference type="EMBL" id="MBB6071123.1"/>
    </source>
</evidence>
<gene>
    <name evidence="2" type="ORF">HNQ61_002747</name>
</gene>
<keyword evidence="3" id="KW-1185">Reference proteome</keyword>
<protein>
    <recommendedName>
        <fullName evidence="1">Peptidase C14 caspase domain-containing protein</fullName>
    </recommendedName>
</protein>
<name>A0A841GZE2_9BACT</name>
<dbReference type="PANTHER" id="PTHR48104">
    <property type="entry name" value="METACASPASE-4"/>
    <property type="match status" value="1"/>
</dbReference>
<dbReference type="RefSeq" id="WP_170033730.1">
    <property type="nucleotide sequence ID" value="NZ_JABDTL010000001.1"/>
</dbReference>
<sequence length="282" mass="30691">MSRAMSIHIGVNRPCHRQAGGRPLQYSEITAWRMAELANQAGYDSLQVLQGQAATRSAVLQALSGAAGVMSQGDTLLVTFSGHGVPLPDQDGDERDGLDESWCLADSTLRDDELAEHWRLFERGVRIAVVAESCYSGGSGRDDKDYVCVPPRPGGGQRFRGTRGAGMDDQEAGNPCIVEAASDDDDIRASVLLLAASGEKQSAHDGVFTRYLLDVWQDGTFRGSYCNLFREVHRRVTAEYSSQHPQLKMLGAPDPEFSMAPAFHRDGTTRGARYRGAIRMVG</sequence>
<dbReference type="InterPro" id="IPR011600">
    <property type="entry name" value="Pept_C14_caspase"/>
</dbReference>
<proteinExistence type="predicted"/>
<dbReference type="GO" id="GO:0006508">
    <property type="term" value="P:proteolysis"/>
    <property type="evidence" value="ECO:0007669"/>
    <property type="project" value="InterPro"/>
</dbReference>
<dbReference type="PANTHER" id="PTHR48104:SF30">
    <property type="entry name" value="METACASPASE-1"/>
    <property type="match status" value="1"/>
</dbReference>
<dbReference type="Gene3D" id="3.40.50.1460">
    <property type="match status" value="1"/>
</dbReference>
<organism evidence="2 3">
    <name type="scientific">Longimicrobium terrae</name>
    <dbReference type="NCBI Taxonomy" id="1639882"/>
    <lineage>
        <taxon>Bacteria</taxon>
        <taxon>Pseudomonadati</taxon>
        <taxon>Gemmatimonadota</taxon>
        <taxon>Longimicrobiia</taxon>
        <taxon>Longimicrobiales</taxon>
        <taxon>Longimicrobiaceae</taxon>
        <taxon>Longimicrobium</taxon>
    </lineage>
</organism>
<dbReference type="Pfam" id="PF00656">
    <property type="entry name" value="Peptidase_C14"/>
    <property type="match status" value="1"/>
</dbReference>
<reference evidence="2 3" key="1">
    <citation type="submission" date="2020-08" db="EMBL/GenBank/DDBJ databases">
        <title>Genomic Encyclopedia of Type Strains, Phase IV (KMG-IV): sequencing the most valuable type-strain genomes for metagenomic binning, comparative biology and taxonomic classification.</title>
        <authorList>
            <person name="Goeker M."/>
        </authorList>
    </citation>
    <scope>NUCLEOTIDE SEQUENCE [LARGE SCALE GENOMIC DNA]</scope>
    <source>
        <strain evidence="2 3">DSM 29007</strain>
    </source>
</reference>
<evidence type="ECO:0000313" key="3">
    <source>
        <dbReference type="Proteomes" id="UP000582837"/>
    </source>
</evidence>
<dbReference type="GO" id="GO:0005737">
    <property type="term" value="C:cytoplasm"/>
    <property type="evidence" value="ECO:0007669"/>
    <property type="project" value="TreeGrafter"/>
</dbReference>
<comment type="caution">
    <text evidence="2">The sequence shown here is derived from an EMBL/GenBank/DDBJ whole genome shotgun (WGS) entry which is preliminary data.</text>
</comment>
<dbReference type="EMBL" id="JACHIA010000007">
    <property type="protein sequence ID" value="MBB6071123.1"/>
    <property type="molecule type" value="Genomic_DNA"/>
</dbReference>
<dbReference type="AlphaFoldDB" id="A0A841GZE2"/>